<dbReference type="AlphaFoldDB" id="A0A8X8IJD5"/>
<proteinExistence type="predicted"/>
<dbReference type="SUPFAM" id="SSF48452">
    <property type="entry name" value="TPR-like"/>
    <property type="match status" value="2"/>
</dbReference>
<evidence type="ECO:0000259" key="9">
    <source>
        <dbReference type="PROSITE" id="PS50109"/>
    </source>
</evidence>
<dbReference type="Pfam" id="PF13424">
    <property type="entry name" value="TPR_12"/>
    <property type="match status" value="1"/>
</dbReference>
<dbReference type="SMART" id="SM00388">
    <property type="entry name" value="HisKA"/>
    <property type="match status" value="1"/>
</dbReference>
<comment type="catalytic activity">
    <reaction evidence="1">
        <text>ATP + protein L-histidine = ADP + protein N-phospho-L-histidine.</text>
        <dbReference type="EC" id="2.7.13.3"/>
    </reaction>
</comment>
<evidence type="ECO:0000256" key="6">
    <source>
        <dbReference type="ARBA" id="ARBA00023012"/>
    </source>
</evidence>
<evidence type="ECO:0000256" key="8">
    <source>
        <dbReference type="SAM" id="Phobius"/>
    </source>
</evidence>
<feature type="domain" description="Histidine kinase" evidence="9">
    <location>
        <begin position="542"/>
        <end position="759"/>
    </location>
</feature>
<keyword evidence="8" id="KW-1133">Transmembrane helix</keyword>
<dbReference type="InterPro" id="IPR036097">
    <property type="entry name" value="HisK_dim/P_sf"/>
</dbReference>
<accession>A0A8X8IJD5</accession>
<dbReference type="InterPro" id="IPR011990">
    <property type="entry name" value="TPR-like_helical_dom_sf"/>
</dbReference>
<dbReference type="EMBL" id="FNNO01000015">
    <property type="protein sequence ID" value="SDX42051.1"/>
    <property type="molecule type" value="Genomic_DNA"/>
</dbReference>
<dbReference type="Pfam" id="PF13181">
    <property type="entry name" value="TPR_8"/>
    <property type="match status" value="1"/>
</dbReference>
<dbReference type="InterPro" id="IPR050736">
    <property type="entry name" value="Sensor_HK_Regulatory"/>
</dbReference>
<organism evidence="10 11">
    <name type="scientific">Hydrobacter penzbergensis</name>
    <dbReference type="NCBI Taxonomy" id="1235997"/>
    <lineage>
        <taxon>Bacteria</taxon>
        <taxon>Pseudomonadati</taxon>
        <taxon>Bacteroidota</taxon>
        <taxon>Chitinophagia</taxon>
        <taxon>Chitinophagales</taxon>
        <taxon>Chitinophagaceae</taxon>
        <taxon>Hydrobacter</taxon>
    </lineage>
</organism>
<dbReference type="InterPro" id="IPR005467">
    <property type="entry name" value="His_kinase_dom"/>
</dbReference>
<dbReference type="Pfam" id="PF02518">
    <property type="entry name" value="HATPase_c"/>
    <property type="match status" value="1"/>
</dbReference>
<dbReference type="SUPFAM" id="SSF47384">
    <property type="entry name" value="Homodimeric domain of signal transducing histidine kinase"/>
    <property type="match status" value="1"/>
</dbReference>
<dbReference type="CDD" id="cd00082">
    <property type="entry name" value="HisKA"/>
    <property type="match status" value="1"/>
</dbReference>
<evidence type="ECO:0000313" key="10">
    <source>
        <dbReference type="EMBL" id="SDX42051.1"/>
    </source>
</evidence>
<feature type="transmembrane region" description="Helical" evidence="8">
    <location>
        <begin position="490"/>
        <end position="510"/>
    </location>
</feature>
<dbReference type="Gene3D" id="3.30.565.10">
    <property type="entry name" value="Histidine kinase-like ATPase, C-terminal domain"/>
    <property type="match status" value="1"/>
</dbReference>
<evidence type="ECO:0000256" key="2">
    <source>
        <dbReference type="ARBA" id="ARBA00012438"/>
    </source>
</evidence>
<dbReference type="InterPro" id="IPR019734">
    <property type="entry name" value="TPR_rpt"/>
</dbReference>
<dbReference type="GO" id="GO:0000155">
    <property type="term" value="F:phosphorelay sensor kinase activity"/>
    <property type="evidence" value="ECO:0007669"/>
    <property type="project" value="InterPro"/>
</dbReference>
<keyword evidence="4" id="KW-0808">Transferase</keyword>
<keyword evidence="7" id="KW-0802">TPR repeat</keyword>
<keyword evidence="8" id="KW-0812">Transmembrane</keyword>
<feature type="repeat" description="TPR" evidence="7">
    <location>
        <begin position="123"/>
        <end position="156"/>
    </location>
</feature>
<evidence type="ECO:0000256" key="3">
    <source>
        <dbReference type="ARBA" id="ARBA00022553"/>
    </source>
</evidence>
<keyword evidence="5" id="KW-0418">Kinase</keyword>
<name>A0A8X8IJD5_9BACT</name>
<keyword evidence="8" id="KW-0472">Membrane</keyword>
<dbReference type="Gene3D" id="1.10.287.130">
    <property type="match status" value="1"/>
</dbReference>
<dbReference type="PANTHER" id="PTHR43711">
    <property type="entry name" value="TWO-COMPONENT HISTIDINE KINASE"/>
    <property type="match status" value="1"/>
</dbReference>
<keyword evidence="6" id="KW-0902">Two-component regulatory system</keyword>
<keyword evidence="3" id="KW-0597">Phosphoprotein</keyword>
<dbReference type="PRINTS" id="PR00344">
    <property type="entry name" value="BCTRLSENSOR"/>
</dbReference>
<dbReference type="SMART" id="SM00028">
    <property type="entry name" value="TPR"/>
    <property type="match status" value="5"/>
</dbReference>
<dbReference type="PROSITE" id="PS50005">
    <property type="entry name" value="TPR"/>
    <property type="match status" value="3"/>
</dbReference>
<dbReference type="SMART" id="SM00387">
    <property type="entry name" value="HATPase_c"/>
    <property type="match status" value="1"/>
</dbReference>
<evidence type="ECO:0000313" key="11">
    <source>
        <dbReference type="Proteomes" id="UP000198711"/>
    </source>
</evidence>
<dbReference type="CDD" id="cd00075">
    <property type="entry name" value="HATPase"/>
    <property type="match status" value="1"/>
</dbReference>
<evidence type="ECO:0000256" key="1">
    <source>
        <dbReference type="ARBA" id="ARBA00000085"/>
    </source>
</evidence>
<reference evidence="10 11" key="1">
    <citation type="submission" date="2016-10" db="EMBL/GenBank/DDBJ databases">
        <authorList>
            <person name="Varghese N."/>
            <person name="Submissions S."/>
        </authorList>
    </citation>
    <scope>NUCLEOTIDE SEQUENCE [LARGE SCALE GENOMIC DNA]</scope>
    <source>
        <strain evidence="10 11">DSM 25353</strain>
    </source>
</reference>
<keyword evidence="11" id="KW-1185">Reference proteome</keyword>
<dbReference type="InterPro" id="IPR004358">
    <property type="entry name" value="Sig_transdc_His_kin-like_C"/>
</dbReference>
<dbReference type="Gene3D" id="1.25.40.10">
    <property type="entry name" value="Tetratricopeptide repeat domain"/>
    <property type="match status" value="3"/>
</dbReference>
<dbReference type="EC" id="2.7.13.3" evidence="2"/>
<dbReference type="InterPro" id="IPR036890">
    <property type="entry name" value="HATPase_C_sf"/>
</dbReference>
<dbReference type="PROSITE" id="PS50109">
    <property type="entry name" value="HIS_KIN"/>
    <property type="match status" value="1"/>
</dbReference>
<dbReference type="Pfam" id="PF00512">
    <property type="entry name" value="HisKA"/>
    <property type="match status" value="1"/>
</dbReference>
<sequence length="759" mass="85479">MKKILLMLEILTGCIGVGWTQQAKLDSLLRVNEAYQKEDSLKVIYLRYIFGQYAILKQFDKVESFGEAAVSLAKKLPNKSILEVTYYKLGASYHGVSDYLKALSYYEKALEVGKEAADKVHMADTYLNMGALYNDIPDYAKSLEAHQNAIILYAHLGKKGEVASCYMNIGEIYEGLGQFKQASEYIHKALKIFEDASSTSRGVAVACEALGNILMMASDNELMNMRIRPAEKYEKALQLFNRALPIAEKEEDYSMKSSIMTGIGKIYEARQNKETALKYYLTSMEVNKKANEKLTLAENYLNLGRYYTKNKDYGNGFINLKQGLDIARQINVSGVQKNALESLSNLYETTGRFDSSLFYYREYIVMRDSIYNNEKEREITRKQLQLDFNIKEREYKLTQQLTDESLKQQILLAKQQQQEIILRKQQLEISDQEKSLQRVAFLKKEADLENAKKLEITRLQKEQLRARFDKKIKDSRISAQQAQIEFDAKLSTALAIIAITTFAAGILVFYNHYKTVKLNKLVSKQKQTLEELVSVKDTIFGIVSHDLRTPVNNLISFSSLLANGHIEQKRLAQYTELIKGTLDHTASLMDNLLNWSASQMQGFAPVIEDIDMAAIVEHVINGAHHTIGTKNLTVNNSVKEGVRVLGDRNMVELIVRNLVSNAIKFSGQDGLLEIFAKRDGKGMVLSVRDNGVGISETKVQQINDVAIKSIESTHGTNREKGTGLGLLLSKHFAAILHGNITVNSRPGAGSIFHITLPAA</sequence>
<dbReference type="RefSeq" id="WP_092726001.1">
    <property type="nucleotide sequence ID" value="NZ_FNNO01000015.1"/>
</dbReference>
<feature type="repeat" description="TPR" evidence="7">
    <location>
        <begin position="83"/>
        <end position="116"/>
    </location>
</feature>
<evidence type="ECO:0000256" key="5">
    <source>
        <dbReference type="ARBA" id="ARBA00022777"/>
    </source>
</evidence>
<evidence type="ECO:0000256" key="7">
    <source>
        <dbReference type="PROSITE-ProRule" id="PRU00339"/>
    </source>
</evidence>
<dbReference type="InterPro" id="IPR003594">
    <property type="entry name" value="HATPase_dom"/>
</dbReference>
<dbReference type="Proteomes" id="UP000198711">
    <property type="component" value="Unassembled WGS sequence"/>
</dbReference>
<dbReference type="SUPFAM" id="SSF55874">
    <property type="entry name" value="ATPase domain of HSP90 chaperone/DNA topoisomerase II/histidine kinase"/>
    <property type="match status" value="1"/>
</dbReference>
<dbReference type="InterPro" id="IPR003661">
    <property type="entry name" value="HisK_dim/P_dom"/>
</dbReference>
<dbReference type="PANTHER" id="PTHR43711:SF26">
    <property type="entry name" value="SENSOR HISTIDINE KINASE RCSC"/>
    <property type="match status" value="1"/>
</dbReference>
<gene>
    <name evidence="10" type="ORF">SAMN05444410_11575</name>
</gene>
<protein>
    <recommendedName>
        <fullName evidence="2">histidine kinase</fullName>
        <ecNumber evidence="2">2.7.13.3</ecNumber>
    </recommendedName>
</protein>
<feature type="repeat" description="TPR" evidence="7">
    <location>
        <begin position="163"/>
        <end position="196"/>
    </location>
</feature>
<comment type="caution">
    <text evidence="10">The sequence shown here is derived from an EMBL/GenBank/DDBJ whole genome shotgun (WGS) entry which is preliminary data.</text>
</comment>
<evidence type="ECO:0000256" key="4">
    <source>
        <dbReference type="ARBA" id="ARBA00022679"/>
    </source>
</evidence>